<accession>A0A0W0WX27</accession>
<evidence type="ECO:0000256" key="1">
    <source>
        <dbReference type="ARBA" id="ARBA00022679"/>
    </source>
</evidence>
<feature type="domain" description="N-acetyltransferase" evidence="3">
    <location>
        <begin position="5"/>
        <end position="161"/>
    </location>
</feature>
<evidence type="ECO:0000313" key="4">
    <source>
        <dbReference type="EMBL" id="KTD36804.1"/>
    </source>
</evidence>
<dbReference type="PROSITE" id="PS51186">
    <property type="entry name" value="GNAT"/>
    <property type="match status" value="1"/>
</dbReference>
<dbReference type="Pfam" id="PF00583">
    <property type="entry name" value="Acetyltransf_1"/>
    <property type="match status" value="1"/>
</dbReference>
<sequence>MNKDFTLRLASVSDFDALFEIYMDEKINLFLNFEIMDKKTFREIFDDLMSSGKMYVYEYKENIVATCIVMRQKRRANHVVSLGTLATHPKFQGQGIGTQFMKALIEKIKLDGIKRIDLCAEADNPIALNFYKKLGFQLEGILKKYFKRPKEQQYIDEHMLALILE</sequence>
<name>A0A0W0WX27_9GAMM</name>
<dbReference type="STRING" id="45070.Lnau_1788"/>
<evidence type="ECO:0000313" key="5">
    <source>
        <dbReference type="Proteomes" id="UP000054725"/>
    </source>
</evidence>
<dbReference type="InterPro" id="IPR000182">
    <property type="entry name" value="GNAT_dom"/>
</dbReference>
<proteinExistence type="predicted"/>
<keyword evidence="1 4" id="KW-0808">Transferase</keyword>
<dbReference type="GO" id="GO:0016747">
    <property type="term" value="F:acyltransferase activity, transferring groups other than amino-acyl groups"/>
    <property type="evidence" value="ECO:0007669"/>
    <property type="project" value="InterPro"/>
</dbReference>
<reference evidence="4 5" key="1">
    <citation type="submission" date="2015-11" db="EMBL/GenBank/DDBJ databases">
        <title>Genomic analysis of 38 Legionella species identifies large and diverse effector repertoires.</title>
        <authorList>
            <person name="Burstein D."/>
            <person name="Amaro F."/>
            <person name="Zusman T."/>
            <person name="Lifshitz Z."/>
            <person name="Cohen O."/>
            <person name="Gilbert J.A."/>
            <person name="Pupko T."/>
            <person name="Shuman H.A."/>
            <person name="Segal G."/>
        </authorList>
    </citation>
    <scope>NUCLEOTIDE SEQUENCE [LARGE SCALE GENOMIC DNA]</scope>
    <source>
        <strain evidence="4 5">ATCC 49506</strain>
    </source>
</reference>
<evidence type="ECO:0000256" key="2">
    <source>
        <dbReference type="ARBA" id="ARBA00023315"/>
    </source>
</evidence>
<comment type="caution">
    <text evidence="4">The sequence shown here is derived from an EMBL/GenBank/DDBJ whole genome shotgun (WGS) entry which is preliminary data.</text>
</comment>
<dbReference type="PATRIC" id="fig|45070.6.peg.1880"/>
<dbReference type="SUPFAM" id="SSF55729">
    <property type="entry name" value="Acyl-CoA N-acyltransferases (Nat)"/>
    <property type="match status" value="1"/>
</dbReference>
<keyword evidence="2" id="KW-0012">Acyltransferase</keyword>
<dbReference type="InterPro" id="IPR016181">
    <property type="entry name" value="Acyl_CoA_acyltransferase"/>
</dbReference>
<dbReference type="PANTHER" id="PTHR43420">
    <property type="entry name" value="ACETYLTRANSFERASE"/>
    <property type="match status" value="1"/>
</dbReference>
<dbReference type="OrthoDB" id="5419426at2"/>
<dbReference type="Proteomes" id="UP000054725">
    <property type="component" value="Unassembled WGS sequence"/>
</dbReference>
<dbReference type="AlphaFoldDB" id="A0A0W0WX27"/>
<dbReference type="EMBL" id="LNYO01000013">
    <property type="protein sequence ID" value="KTD36804.1"/>
    <property type="molecule type" value="Genomic_DNA"/>
</dbReference>
<keyword evidence="5" id="KW-1185">Reference proteome</keyword>
<dbReference type="RefSeq" id="WP_058504763.1">
    <property type="nucleotide sequence ID" value="NZ_CAAAIF010000002.1"/>
</dbReference>
<dbReference type="CDD" id="cd04301">
    <property type="entry name" value="NAT_SF"/>
    <property type="match status" value="1"/>
</dbReference>
<dbReference type="InterPro" id="IPR050680">
    <property type="entry name" value="YpeA/RimI_acetyltransf"/>
</dbReference>
<gene>
    <name evidence="4" type="primary">rimI_2</name>
    <name evidence="4" type="ORF">Lnau_1788</name>
</gene>
<dbReference type="Gene3D" id="3.40.630.30">
    <property type="match status" value="1"/>
</dbReference>
<organism evidence="4 5">
    <name type="scientific">Legionella nautarum</name>
    <dbReference type="NCBI Taxonomy" id="45070"/>
    <lineage>
        <taxon>Bacteria</taxon>
        <taxon>Pseudomonadati</taxon>
        <taxon>Pseudomonadota</taxon>
        <taxon>Gammaproteobacteria</taxon>
        <taxon>Legionellales</taxon>
        <taxon>Legionellaceae</taxon>
        <taxon>Legionella</taxon>
    </lineage>
</organism>
<evidence type="ECO:0000259" key="3">
    <source>
        <dbReference type="PROSITE" id="PS51186"/>
    </source>
</evidence>
<protein>
    <submittedName>
        <fullName evidence="4">GCN5-related N-acetyltransferase</fullName>
    </submittedName>
</protein>